<dbReference type="OrthoDB" id="9943603at2"/>
<gene>
    <name evidence="3" type="ORF">DRV84_03545</name>
</gene>
<dbReference type="AlphaFoldDB" id="A0A3D9BX73"/>
<dbReference type="RefSeq" id="WP_115978500.1">
    <property type="nucleotide sequence ID" value="NZ_QOHR01000003.1"/>
</dbReference>
<name>A0A3D9BX73_9RHOB</name>
<feature type="compositionally biased region" description="Acidic residues" evidence="1">
    <location>
        <begin position="111"/>
        <end position="124"/>
    </location>
</feature>
<feature type="chain" id="PRO_5017744149" evidence="2">
    <location>
        <begin position="24"/>
        <end position="133"/>
    </location>
</feature>
<keyword evidence="4" id="KW-1185">Reference proteome</keyword>
<proteinExistence type="predicted"/>
<reference evidence="3 4" key="1">
    <citation type="journal article" date="2017" name="Int. J. Syst. Evol. Microbiol.">
        <title>Rhodosalinus sediminis gen. nov., sp. nov., isolated from marine saltern.</title>
        <authorList>
            <person name="Guo L.Y."/>
            <person name="Ling S.K."/>
            <person name="Li C.M."/>
            <person name="Chen G.J."/>
            <person name="Du Z.J."/>
        </authorList>
    </citation>
    <scope>NUCLEOTIDE SEQUENCE [LARGE SCALE GENOMIC DNA]</scope>
    <source>
        <strain evidence="3 4">WDN1C137</strain>
    </source>
</reference>
<evidence type="ECO:0000313" key="3">
    <source>
        <dbReference type="EMBL" id="REC58117.1"/>
    </source>
</evidence>
<feature type="region of interest" description="Disordered" evidence="1">
    <location>
        <begin position="65"/>
        <end position="84"/>
    </location>
</feature>
<dbReference type="EMBL" id="QOHR01000003">
    <property type="protein sequence ID" value="REC58117.1"/>
    <property type="molecule type" value="Genomic_DNA"/>
</dbReference>
<dbReference type="Proteomes" id="UP000257131">
    <property type="component" value="Unassembled WGS sequence"/>
</dbReference>
<feature type="region of interest" description="Disordered" evidence="1">
    <location>
        <begin position="94"/>
        <end position="133"/>
    </location>
</feature>
<feature type="signal peptide" evidence="2">
    <location>
        <begin position="1"/>
        <end position="23"/>
    </location>
</feature>
<sequence length="133" mass="14859">MRTVKTLMTTVAALGLGAGVALAQDVDVEERMYMTDDDGQLYEVTLVEVAPEDYDEAERDFIGNIRTPKEQARDAAETPVEGDQETLVLTEHYFTERAEETGDPDAVQDVTEFEDDQAEDEEIELQQRPADGE</sequence>
<evidence type="ECO:0000256" key="1">
    <source>
        <dbReference type="SAM" id="MobiDB-lite"/>
    </source>
</evidence>
<feature type="compositionally biased region" description="Basic and acidic residues" evidence="1">
    <location>
        <begin position="67"/>
        <end position="76"/>
    </location>
</feature>
<organism evidence="3 4">
    <name type="scientific">Rhodosalinus sediminis</name>
    <dbReference type="NCBI Taxonomy" id="1940533"/>
    <lineage>
        <taxon>Bacteria</taxon>
        <taxon>Pseudomonadati</taxon>
        <taxon>Pseudomonadota</taxon>
        <taxon>Alphaproteobacteria</taxon>
        <taxon>Rhodobacterales</taxon>
        <taxon>Paracoccaceae</taxon>
        <taxon>Rhodosalinus</taxon>
    </lineage>
</organism>
<accession>A0A3D9BX73</accession>
<protein>
    <submittedName>
        <fullName evidence="3">Uncharacterized protein</fullName>
    </submittedName>
</protein>
<comment type="caution">
    <text evidence="3">The sequence shown here is derived from an EMBL/GenBank/DDBJ whole genome shotgun (WGS) entry which is preliminary data.</text>
</comment>
<evidence type="ECO:0000313" key="4">
    <source>
        <dbReference type="Proteomes" id="UP000257131"/>
    </source>
</evidence>
<evidence type="ECO:0000256" key="2">
    <source>
        <dbReference type="SAM" id="SignalP"/>
    </source>
</evidence>
<keyword evidence="2" id="KW-0732">Signal</keyword>